<evidence type="ECO:0000313" key="2">
    <source>
        <dbReference type="EMBL" id="CAB9529962.1"/>
    </source>
</evidence>
<protein>
    <submittedName>
        <fullName evidence="2">Uncharacterized protein</fullName>
    </submittedName>
</protein>
<name>A0A9N8HY38_9STRA</name>
<gene>
    <name evidence="2" type="ORF">SEMRO_2690_G334710.1</name>
</gene>
<feature type="region of interest" description="Disordered" evidence="1">
    <location>
        <begin position="177"/>
        <end position="211"/>
    </location>
</feature>
<feature type="compositionally biased region" description="Low complexity" evidence="1">
    <location>
        <begin position="179"/>
        <end position="203"/>
    </location>
</feature>
<organism evidence="2 3">
    <name type="scientific">Seminavis robusta</name>
    <dbReference type="NCBI Taxonomy" id="568900"/>
    <lineage>
        <taxon>Eukaryota</taxon>
        <taxon>Sar</taxon>
        <taxon>Stramenopiles</taxon>
        <taxon>Ochrophyta</taxon>
        <taxon>Bacillariophyta</taxon>
        <taxon>Bacillariophyceae</taxon>
        <taxon>Bacillariophycidae</taxon>
        <taxon>Naviculales</taxon>
        <taxon>Naviculaceae</taxon>
        <taxon>Seminavis</taxon>
    </lineage>
</organism>
<comment type="caution">
    <text evidence="2">The sequence shown here is derived from an EMBL/GenBank/DDBJ whole genome shotgun (WGS) entry which is preliminary data.</text>
</comment>
<evidence type="ECO:0000313" key="3">
    <source>
        <dbReference type="Proteomes" id="UP001153069"/>
    </source>
</evidence>
<proteinExistence type="predicted"/>
<dbReference type="EMBL" id="CAICTM010002688">
    <property type="protein sequence ID" value="CAB9529962.1"/>
    <property type="molecule type" value="Genomic_DNA"/>
</dbReference>
<dbReference type="Proteomes" id="UP001153069">
    <property type="component" value="Unassembled WGS sequence"/>
</dbReference>
<evidence type="ECO:0000256" key="1">
    <source>
        <dbReference type="SAM" id="MobiDB-lite"/>
    </source>
</evidence>
<keyword evidence="3" id="KW-1185">Reference proteome</keyword>
<reference evidence="2" key="1">
    <citation type="submission" date="2020-06" db="EMBL/GenBank/DDBJ databases">
        <authorList>
            <consortium name="Plant Systems Biology data submission"/>
        </authorList>
    </citation>
    <scope>NUCLEOTIDE SEQUENCE</scope>
    <source>
        <strain evidence="2">D6</strain>
    </source>
</reference>
<accession>A0A9N8HY38</accession>
<feature type="region of interest" description="Disordered" evidence="1">
    <location>
        <begin position="257"/>
        <end position="312"/>
    </location>
</feature>
<dbReference type="AlphaFoldDB" id="A0A9N8HY38"/>
<sequence length="509" mass="56004">MANTAAESNVNVKEAHRWVSLLLSRVKPRRWVLIPTRPCDADANNSLSRLSGHPFGTIAYIFATAGVFDRANNGSYQLGSIDVLKTIVAGQKRPKARLIVVATKGLDQEECSCLFVMRGEPRAKELQPTVVPHLAAAQIRGGTTHAKTPLPAIKLSEKTTTKLLEFYTDMIACNGVESPGGSPMQSSPVQSSPVPASPTSPQTNLSRSPISSILQALSSRTRRRRRRSSFLLRHGKRLTFATTHHVEPPRQIARYSESHTRASSLPEDNDAEAAATVTEDDNTSPASSGEEYSFPISDGLDDESDHNADTEQQDLQVQVATAQADPNDIIAGADHNPWSPPGEMVLAVNLDFDKRDDDGLRPSRFGDGSIPLSKKQRPDEKAMRWAILLVAHRFGYQRPELTRKQRKSIAAAACRLVAYDWGFKKPLAGSSVELWDKEVNSSLVHGATSLQSVLTVGKIGNQNKQPYTRQLDTQHPGYLIRLFRQAQKLEGDKATWIEYASAQSTKWTE</sequence>